<organism evidence="3 5">
    <name type="scientific">Aphanomyces euteiches</name>
    <dbReference type="NCBI Taxonomy" id="100861"/>
    <lineage>
        <taxon>Eukaryota</taxon>
        <taxon>Sar</taxon>
        <taxon>Stramenopiles</taxon>
        <taxon>Oomycota</taxon>
        <taxon>Saprolegniomycetes</taxon>
        <taxon>Saprolegniales</taxon>
        <taxon>Verrucalvaceae</taxon>
        <taxon>Aphanomyces</taxon>
    </lineage>
</organism>
<dbReference type="AlphaFoldDB" id="A0A6G0X594"/>
<evidence type="ECO:0000313" key="4">
    <source>
        <dbReference type="EMBL" id="KAF0735156.1"/>
    </source>
</evidence>
<keyword evidence="2" id="KW-1133">Transmembrane helix</keyword>
<keyword evidence="2" id="KW-0812">Transmembrane</keyword>
<feature type="transmembrane region" description="Helical" evidence="2">
    <location>
        <begin position="158"/>
        <end position="175"/>
    </location>
</feature>
<dbReference type="EMBL" id="VJMJ01000101">
    <property type="protein sequence ID" value="KAF0735156.1"/>
    <property type="molecule type" value="Genomic_DNA"/>
</dbReference>
<evidence type="ECO:0000256" key="1">
    <source>
        <dbReference type="SAM" id="MobiDB-lite"/>
    </source>
</evidence>
<accession>A0A6G0X594</accession>
<keyword evidence="2" id="KW-0472">Membrane</keyword>
<feature type="region of interest" description="Disordered" evidence="1">
    <location>
        <begin position="1"/>
        <end position="20"/>
    </location>
</feature>
<keyword evidence="5" id="KW-1185">Reference proteome</keyword>
<feature type="transmembrane region" description="Helical" evidence="2">
    <location>
        <begin position="221"/>
        <end position="239"/>
    </location>
</feature>
<protein>
    <submittedName>
        <fullName evidence="3">Uncharacterized protein</fullName>
    </submittedName>
</protein>
<dbReference type="EMBL" id="VJMJ01000101">
    <property type="protein sequence ID" value="KAF0735155.1"/>
    <property type="molecule type" value="Genomic_DNA"/>
</dbReference>
<gene>
    <name evidence="3" type="ORF">Ae201684_008366</name>
    <name evidence="4" type="ORF">Ae201684_008367</name>
</gene>
<evidence type="ECO:0000313" key="5">
    <source>
        <dbReference type="Proteomes" id="UP000481153"/>
    </source>
</evidence>
<evidence type="ECO:0000256" key="2">
    <source>
        <dbReference type="SAM" id="Phobius"/>
    </source>
</evidence>
<sequence>MQAPRDIMQEGPMESERRELEATKAALQQCREQLQSAREEIDEKVEFVDVLSSYINEVVEGQLKPQLEEAEVTTRELRGQVAALKSELTCVKSQLSVKTQDVQRLDEQVAVLASELQAAKAEAMAKDTATTALEDQVAAMKIACMHEKSRATADDSKMNWMCVASLMVVHAWSLLVVVVSWTSWLAMSACWAVKTWWTTVNFDENDQDMESNRWFDRRVKVSLVVMSVVVLAFVGATALQADTLTHDVHNWTSRPLPWTPSCQDKAPMVVDGVPVPLFADMNALSPVNDDMPDEEARRPEFIDGDANEWVSRLGSIVATACGVATTTAGYVLKVWVGWGVVSSLVQLYAGSRSP</sequence>
<evidence type="ECO:0000313" key="3">
    <source>
        <dbReference type="EMBL" id="KAF0735155.1"/>
    </source>
</evidence>
<dbReference type="Proteomes" id="UP000481153">
    <property type="component" value="Unassembled WGS sequence"/>
</dbReference>
<reference evidence="3 5" key="1">
    <citation type="submission" date="2019-07" db="EMBL/GenBank/DDBJ databases">
        <title>Genomics analysis of Aphanomyces spp. identifies a new class of oomycete effector associated with host adaptation.</title>
        <authorList>
            <person name="Gaulin E."/>
        </authorList>
    </citation>
    <scope>NUCLEOTIDE SEQUENCE [LARGE SCALE GENOMIC DNA]</scope>
    <source>
        <strain evidence="3 5">ATCC 201684</strain>
    </source>
</reference>
<proteinExistence type="predicted"/>
<comment type="caution">
    <text evidence="3">The sequence shown here is derived from an EMBL/GenBank/DDBJ whole genome shotgun (WGS) entry which is preliminary data.</text>
</comment>
<dbReference type="VEuPathDB" id="FungiDB:AeMF1_008167"/>
<name>A0A6G0X594_9STRA</name>